<gene>
    <name evidence="2" type="ORF">PTTG_28997</name>
</gene>
<evidence type="ECO:0000313" key="4">
    <source>
        <dbReference type="Proteomes" id="UP000005240"/>
    </source>
</evidence>
<reference evidence="3" key="4">
    <citation type="submission" date="2025-05" db="UniProtKB">
        <authorList>
            <consortium name="EnsemblFungi"/>
        </authorList>
    </citation>
    <scope>IDENTIFICATION</scope>
    <source>
        <strain evidence="3">isolate 1-1 / race 1 (BBBD)</strain>
    </source>
</reference>
<sequence length="164" mass="17647">MSPIVHVARVTGGANLHQVESRWINQPSSSVTSSDGKSDKPSTLVRASTPSKYLRRRGLVPNGANLQINVPYKNSTVSSSSSTITSPTSVATSSTIFSNSSTVHQDTPCLPNLTECNLAKLMKQLNLLGRSHHIDRSLDLTPQTAIEVSYFSDGSSTHCDSDFE</sequence>
<evidence type="ECO:0000256" key="1">
    <source>
        <dbReference type="SAM" id="MobiDB-lite"/>
    </source>
</evidence>
<reference evidence="2" key="1">
    <citation type="submission" date="2009-11" db="EMBL/GenBank/DDBJ databases">
        <authorList>
            <consortium name="The Broad Institute Genome Sequencing Platform"/>
            <person name="Ward D."/>
            <person name="Feldgarden M."/>
            <person name="Earl A."/>
            <person name="Young S.K."/>
            <person name="Zeng Q."/>
            <person name="Koehrsen M."/>
            <person name="Alvarado L."/>
            <person name="Berlin A."/>
            <person name="Bochicchio J."/>
            <person name="Borenstein D."/>
            <person name="Chapman S.B."/>
            <person name="Chen Z."/>
            <person name="Engels R."/>
            <person name="Freedman E."/>
            <person name="Gellesch M."/>
            <person name="Goldberg J."/>
            <person name="Griggs A."/>
            <person name="Gujja S."/>
            <person name="Heilman E."/>
            <person name="Heiman D."/>
            <person name="Hepburn T."/>
            <person name="Howarth C."/>
            <person name="Jen D."/>
            <person name="Larson L."/>
            <person name="Lewis B."/>
            <person name="Mehta T."/>
            <person name="Park D."/>
            <person name="Pearson M."/>
            <person name="Roberts A."/>
            <person name="Saif S."/>
            <person name="Shea T."/>
            <person name="Shenoy N."/>
            <person name="Sisk P."/>
            <person name="Stolte C."/>
            <person name="Sykes S."/>
            <person name="Thomson T."/>
            <person name="Walk T."/>
            <person name="White J."/>
            <person name="Yandava C."/>
            <person name="Izard J."/>
            <person name="Baranova O.V."/>
            <person name="Blanton J.M."/>
            <person name="Tanner A.C."/>
            <person name="Dewhirst F.E."/>
            <person name="Haas B."/>
            <person name="Nusbaum C."/>
            <person name="Birren B."/>
        </authorList>
    </citation>
    <scope>NUCLEOTIDE SEQUENCE [LARGE SCALE GENOMIC DNA]</scope>
    <source>
        <strain evidence="2">1-1 BBBD Race 1</strain>
    </source>
</reference>
<dbReference type="VEuPathDB" id="FungiDB:PTTG_28997"/>
<evidence type="ECO:0000313" key="3">
    <source>
        <dbReference type="EnsemblFungi" id="PTTG_28997-t43_1-p1"/>
    </source>
</evidence>
<reference evidence="3 4" key="3">
    <citation type="journal article" date="2017" name="G3 (Bethesda)">
        <title>Comparative analysis highlights variable genome content of wheat rusts and divergence of the mating loci.</title>
        <authorList>
            <person name="Cuomo C.A."/>
            <person name="Bakkeren G."/>
            <person name="Khalil H.B."/>
            <person name="Panwar V."/>
            <person name="Joly D."/>
            <person name="Linning R."/>
            <person name="Sakthikumar S."/>
            <person name="Song X."/>
            <person name="Adiconis X."/>
            <person name="Fan L."/>
            <person name="Goldberg J.M."/>
            <person name="Levin J.Z."/>
            <person name="Young S."/>
            <person name="Zeng Q."/>
            <person name="Anikster Y."/>
            <person name="Bruce M."/>
            <person name="Wang M."/>
            <person name="Yin C."/>
            <person name="McCallum B."/>
            <person name="Szabo L.J."/>
            <person name="Hulbert S."/>
            <person name="Chen X."/>
            <person name="Fellers J.P."/>
        </authorList>
    </citation>
    <scope>NUCLEOTIDE SEQUENCE</scope>
    <source>
        <strain evidence="4">Isolate 1-1 / race 1 (BBBD)</strain>
        <strain evidence="3">isolate 1-1 / race 1 (BBBD)</strain>
    </source>
</reference>
<feature type="region of interest" description="Disordered" evidence="1">
    <location>
        <begin position="25"/>
        <end position="46"/>
    </location>
</feature>
<organism evidence="2">
    <name type="scientific">Puccinia triticina (isolate 1-1 / race 1 (BBBD))</name>
    <name type="common">Brown leaf rust fungus</name>
    <dbReference type="NCBI Taxonomy" id="630390"/>
    <lineage>
        <taxon>Eukaryota</taxon>
        <taxon>Fungi</taxon>
        <taxon>Dikarya</taxon>
        <taxon>Basidiomycota</taxon>
        <taxon>Pucciniomycotina</taxon>
        <taxon>Pucciniomycetes</taxon>
        <taxon>Pucciniales</taxon>
        <taxon>Pucciniaceae</taxon>
        <taxon>Puccinia</taxon>
    </lineage>
</organism>
<evidence type="ECO:0000313" key="2">
    <source>
        <dbReference type="EMBL" id="OAV88564.1"/>
    </source>
</evidence>
<dbReference type="EnsemblFungi" id="PTTG_28997-t43_1">
    <property type="protein sequence ID" value="PTTG_28997-t43_1-p1"/>
    <property type="gene ID" value="PTTG_28997"/>
</dbReference>
<reference evidence="2" key="2">
    <citation type="submission" date="2016-05" db="EMBL/GenBank/DDBJ databases">
        <title>Comparative analysis highlights variable genome content of wheat rusts and divergence of the mating loci.</title>
        <authorList>
            <person name="Cuomo C.A."/>
            <person name="Bakkeren G."/>
            <person name="Szabo L."/>
            <person name="Khalil H."/>
            <person name="Joly D."/>
            <person name="Goldberg J."/>
            <person name="Young S."/>
            <person name="Zeng Q."/>
            <person name="Fellers J."/>
        </authorList>
    </citation>
    <scope>NUCLEOTIDE SEQUENCE [LARGE SCALE GENOMIC DNA]</scope>
    <source>
        <strain evidence="2">1-1 BBBD Race 1</strain>
    </source>
</reference>
<proteinExistence type="predicted"/>
<dbReference type="OrthoDB" id="2503202at2759"/>
<dbReference type="AlphaFoldDB" id="A0A180G7H9"/>
<name>A0A180G7H9_PUCT1</name>
<keyword evidence="4" id="KW-1185">Reference proteome</keyword>
<dbReference type="EMBL" id="ADAS02000168">
    <property type="protein sequence ID" value="OAV88564.1"/>
    <property type="molecule type" value="Genomic_DNA"/>
</dbReference>
<accession>A0A180G7H9</accession>
<dbReference type="Proteomes" id="UP000005240">
    <property type="component" value="Unassembled WGS sequence"/>
</dbReference>
<protein>
    <submittedName>
        <fullName evidence="2 3">Uncharacterized protein</fullName>
    </submittedName>
</protein>